<dbReference type="Gene3D" id="1.10.287.110">
    <property type="entry name" value="DnaJ domain"/>
    <property type="match status" value="1"/>
</dbReference>
<dbReference type="PRINTS" id="PR00625">
    <property type="entry name" value="JDOMAIN"/>
</dbReference>
<reference evidence="3" key="1">
    <citation type="submission" date="2021-02" db="EMBL/GenBank/DDBJ databases">
        <authorList>
            <person name="Dougan E. K."/>
            <person name="Rhodes N."/>
            <person name="Thang M."/>
            <person name="Chan C."/>
        </authorList>
    </citation>
    <scope>NUCLEOTIDE SEQUENCE</scope>
</reference>
<dbReference type="InterPro" id="IPR036869">
    <property type="entry name" value="J_dom_sf"/>
</dbReference>
<dbReference type="SMART" id="SM00271">
    <property type="entry name" value="DnaJ"/>
    <property type="match status" value="1"/>
</dbReference>
<evidence type="ECO:0000259" key="2">
    <source>
        <dbReference type="PROSITE" id="PS50076"/>
    </source>
</evidence>
<dbReference type="Pfam" id="PF00226">
    <property type="entry name" value="DnaJ"/>
    <property type="match status" value="1"/>
</dbReference>
<evidence type="ECO:0000256" key="1">
    <source>
        <dbReference type="SAM" id="MobiDB-lite"/>
    </source>
</evidence>
<sequence>FGRGRGLWYRSACRPRSTRTSSSSTNSSNSSNSSNSNHINNVNNNNNNNNWHRNISRSTGESISSNSSGSNNNTNNNTNNNDNNSNKGESNDQDHERCRALFGLPADAAPAQLKQRYLELAKQMHPDSAQTADNASSAEAFQQLQKCYQLLAQKPKPVPEWLRQMREDYATSKDPFP</sequence>
<feature type="non-terminal residue" evidence="3">
    <location>
        <position position="177"/>
    </location>
</feature>
<comment type="caution">
    <text evidence="3">The sequence shown here is derived from an EMBL/GenBank/DDBJ whole genome shotgun (WGS) entry which is preliminary data.</text>
</comment>
<dbReference type="OrthoDB" id="10250354at2759"/>
<dbReference type="EMBL" id="CAJNNV010012052">
    <property type="protein sequence ID" value="CAE8600338.1"/>
    <property type="molecule type" value="Genomic_DNA"/>
</dbReference>
<protein>
    <recommendedName>
        <fullName evidence="2">J domain-containing protein</fullName>
    </recommendedName>
</protein>
<accession>A0A813EDZ4</accession>
<name>A0A813EDZ4_POLGL</name>
<feature type="region of interest" description="Disordered" evidence="1">
    <location>
        <begin position="1"/>
        <end position="94"/>
    </location>
</feature>
<dbReference type="InterPro" id="IPR001623">
    <property type="entry name" value="DnaJ_domain"/>
</dbReference>
<keyword evidence="4" id="KW-1185">Reference proteome</keyword>
<dbReference type="Proteomes" id="UP000654075">
    <property type="component" value="Unassembled WGS sequence"/>
</dbReference>
<feature type="domain" description="J" evidence="2">
    <location>
        <begin position="97"/>
        <end position="170"/>
    </location>
</feature>
<dbReference type="PROSITE" id="PS50076">
    <property type="entry name" value="DNAJ_2"/>
    <property type="match status" value="1"/>
</dbReference>
<dbReference type="SUPFAM" id="SSF46565">
    <property type="entry name" value="Chaperone J-domain"/>
    <property type="match status" value="1"/>
</dbReference>
<evidence type="ECO:0000313" key="4">
    <source>
        <dbReference type="Proteomes" id="UP000654075"/>
    </source>
</evidence>
<dbReference type="AlphaFoldDB" id="A0A813EDZ4"/>
<gene>
    <name evidence="3" type="ORF">PGLA1383_LOCUS18668</name>
</gene>
<feature type="compositionally biased region" description="Low complexity" evidence="1">
    <location>
        <begin position="18"/>
        <end position="88"/>
    </location>
</feature>
<organism evidence="3 4">
    <name type="scientific">Polarella glacialis</name>
    <name type="common">Dinoflagellate</name>
    <dbReference type="NCBI Taxonomy" id="89957"/>
    <lineage>
        <taxon>Eukaryota</taxon>
        <taxon>Sar</taxon>
        <taxon>Alveolata</taxon>
        <taxon>Dinophyceae</taxon>
        <taxon>Suessiales</taxon>
        <taxon>Suessiaceae</taxon>
        <taxon>Polarella</taxon>
    </lineage>
</organism>
<evidence type="ECO:0000313" key="3">
    <source>
        <dbReference type="EMBL" id="CAE8600338.1"/>
    </source>
</evidence>
<proteinExistence type="predicted"/>